<dbReference type="PROSITE" id="PS50006">
    <property type="entry name" value="FHA_DOMAIN"/>
    <property type="match status" value="1"/>
</dbReference>
<feature type="compositionally biased region" description="Pro residues" evidence="2">
    <location>
        <begin position="194"/>
        <end position="204"/>
    </location>
</feature>
<evidence type="ECO:0000259" key="4">
    <source>
        <dbReference type="PROSITE" id="PS50006"/>
    </source>
</evidence>
<keyword evidence="3" id="KW-0812">Transmembrane</keyword>
<comment type="caution">
    <text evidence="5">The sequence shown here is derived from an EMBL/GenBank/DDBJ whole genome shotgun (WGS) entry which is preliminary data.</text>
</comment>
<feature type="compositionally biased region" description="Low complexity" evidence="2">
    <location>
        <begin position="414"/>
        <end position="428"/>
    </location>
</feature>
<dbReference type="EMBL" id="JXSQ01000019">
    <property type="protein sequence ID" value="KIP51925.1"/>
    <property type="molecule type" value="Genomic_DNA"/>
</dbReference>
<dbReference type="InterPro" id="IPR008984">
    <property type="entry name" value="SMAD_FHA_dom_sf"/>
</dbReference>
<dbReference type="CDD" id="cd00060">
    <property type="entry name" value="FHA"/>
    <property type="match status" value="1"/>
</dbReference>
<name>A0A0D0H447_9MICO</name>
<sequence length="571" mass="59221">MGFGGFGGPILAVIGIWSVVGLGVYVWYLWALARLFPYLGLPAAHGWIPIWNQWRLIERGGLPGWTAVLGIIPGLQLVTYVMSVIAIHRINQEHEETTGMTVLGALLAPMWATLLGSRLQDRGYAAGAGTRQAESWRPHAGGLVEYGPDGQVYPLLPGAAPHQRQQHTAMPPVPQGFGSQQAQPTHPQQASPTGPLPTPAPHPAATPLSPGDHPTPGPVPAAPPFPSTPTAGVPQNNPWGLGKTTEGNFQRLANEQQPSRDPSFGSSFDARPFSWPQPAPIPPEAPLLPEPQAPATSAENAAAAAANDAWTPSAQAVEAAVGAAAAAEPEPAPAIPQAVAETRVTAAEVAPVLPPLAPPVHPSVQPPAASVAGPADGAAAAAILEPEPVPAPTPLPEPVSLPEPAPVPNPASQPEPMAAPAAVVPPEASTSAAPVASLASRAESQLSEPAPLDDDFDETVVVSRRVRWAIQLPDGQQLELASDDVVVGRKPVAVEGSEVLLVPDATRTLSKSHARLRLTGDDWTIEDLHSTNGVFTIDAAGEQRELAPGVPVAATRELIIGTLEVRLVTLD</sequence>
<feature type="compositionally biased region" description="Pro residues" evidence="2">
    <location>
        <begin position="275"/>
        <end position="292"/>
    </location>
</feature>
<evidence type="ECO:0000256" key="1">
    <source>
        <dbReference type="ARBA" id="ARBA00022553"/>
    </source>
</evidence>
<protein>
    <recommendedName>
        <fullName evidence="4">FHA domain-containing protein</fullName>
    </recommendedName>
</protein>
<feature type="compositionally biased region" description="Polar residues" evidence="2">
    <location>
        <begin position="177"/>
        <end position="189"/>
    </location>
</feature>
<keyword evidence="6" id="KW-1185">Reference proteome</keyword>
<dbReference type="InterPro" id="IPR000253">
    <property type="entry name" value="FHA_dom"/>
</dbReference>
<accession>A0A0D0H447</accession>
<keyword evidence="1" id="KW-0597">Phosphoprotein</keyword>
<feature type="domain" description="FHA" evidence="4">
    <location>
        <begin position="485"/>
        <end position="535"/>
    </location>
</feature>
<gene>
    <name evidence="5" type="ORF">SD72_12390</name>
</gene>
<dbReference type="SUPFAM" id="SSF49879">
    <property type="entry name" value="SMAD/FHA domain"/>
    <property type="match status" value="1"/>
</dbReference>
<dbReference type="Pfam" id="PF18936">
    <property type="entry name" value="DUF5684"/>
    <property type="match status" value="1"/>
</dbReference>
<feature type="compositionally biased region" description="Polar residues" evidence="2">
    <location>
        <begin position="245"/>
        <end position="266"/>
    </location>
</feature>
<feature type="compositionally biased region" description="Low complexity" evidence="2">
    <location>
        <begin position="293"/>
        <end position="339"/>
    </location>
</feature>
<feature type="region of interest" description="Disordered" evidence="2">
    <location>
        <begin position="154"/>
        <end position="339"/>
    </location>
</feature>
<dbReference type="AlphaFoldDB" id="A0A0D0H447"/>
<evidence type="ECO:0000313" key="6">
    <source>
        <dbReference type="Proteomes" id="UP000032120"/>
    </source>
</evidence>
<reference evidence="5 6" key="1">
    <citation type="submission" date="2015-01" db="EMBL/GenBank/DDBJ databases">
        <title>Draft genome sequence of Leucobacter komagatae strain VKM ST2845.</title>
        <authorList>
            <person name="Karlyshev A.V."/>
            <person name="Kudryashova E.B."/>
        </authorList>
    </citation>
    <scope>NUCLEOTIDE SEQUENCE [LARGE SCALE GENOMIC DNA]</scope>
    <source>
        <strain evidence="5 6">VKM ST2845</strain>
    </source>
</reference>
<keyword evidence="3" id="KW-1133">Transmembrane helix</keyword>
<evidence type="ECO:0000256" key="3">
    <source>
        <dbReference type="SAM" id="Phobius"/>
    </source>
</evidence>
<dbReference type="Pfam" id="PF00498">
    <property type="entry name" value="FHA"/>
    <property type="match status" value="1"/>
</dbReference>
<feature type="region of interest" description="Disordered" evidence="2">
    <location>
        <begin position="353"/>
        <end position="428"/>
    </location>
</feature>
<feature type="compositionally biased region" description="Low complexity" evidence="2">
    <location>
        <begin position="366"/>
        <end position="386"/>
    </location>
</feature>
<dbReference type="Gene3D" id="2.60.200.20">
    <property type="match status" value="1"/>
</dbReference>
<evidence type="ECO:0000256" key="2">
    <source>
        <dbReference type="SAM" id="MobiDB-lite"/>
    </source>
</evidence>
<keyword evidence="3" id="KW-0472">Membrane</keyword>
<feature type="transmembrane region" description="Helical" evidence="3">
    <location>
        <begin position="99"/>
        <end position="116"/>
    </location>
</feature>
<organism evidence="5 6">
    <name type="scientific">Leucobacter komagatae</name>
    <dbReference type="NCBI Taxonomy" id="55969"/>
    <lineage>
        <taxon>Bacteria</taxon>
        <taxon>Bacillati</taxon>
        <taxon>Actinomycetota</taxon>
        <taxon>Actinomycetes</taxon>
        <taxon>Micrococcales</taxon>
        <taxon>Microbacteriaceae</taxon>
        <taxon>Leucobacter</taxon>
    </lineage>
</organism>
<dbReference type="InterPro" id="IPR043739">
    <property type="entry name" value="DUF5684"/>
</dbReference>
<feature type="compositionally biased region" description="Pro residues" evidence="2">
    <location>
        <begin position="353"/>
        <end position="365"/>
    </location>
</feature>
<proteinExistence type="predicted"/>
<feature type="transmembrane region" description="Helical" evidence="3">
    <location>
        <begin position="64"/>
        <end position="87"/>
    </location>
</feature>
<feature type="compositionally biased region" description="Pro residues" evidence="2">
    <location>
        <begin position="213"/>
        <end position="227"/>
    </location>
</feature>
<feature type="transmembrane region" description="Helical" evidence="3">
    <location>
        <begin position="6"/>
        <end position="28"/>
    </location>
</feature>
<evidence type="ECO:0000313" key="5">
    <source>
        <dbReference type="EMBL" id="KIP51925.1"/>
    </source>
</evidence>
<feature type="compositionally biased region" description="Pro residues" evidence="2">
    <location>
        <begin position="387"/>
        <end position="413"/>
    </location>
</feature>
<dbReference type="Proteomes" id="UP000032120">
    <property type="component" value="Unassembled WGS sequence"/>
</dbReference>